<keyword evidence="1" id="KW-0812">Transmembrane</keyword>
<organism evidence="2 3">
    <name type="scientific">Limnoglobus roseus</name>
    <dbReference type="NCBI Taxonomy" id="2598579"/>
    <lineage>
        <taxon>Bacteria</taxon>
        <taxon>Pseudomonadati</taxon>
        <taxon>Planctomycetota</taxon>
        <taxon>Planctomycetia</taxon>
        <taxon>Gemmatales</taxon>
        <taxon>Gemmataceae</taxon>
        <taxon>Limnoglobus</taxon>
    </lineage>
</organism>
<evidence type="ECO:0000256" key="1">
    <source>
        <dbReference type="SAM" id="Phobius"/>
    </source>
</evidence>
<proteinExistence type="predicted"/>
<keyword evidence="2" id="KW-0418">Kinase</keyword>
<evidence type="ECO:0000313" key="3">
    <source>
        <dbReference type="Proteomes" id="UP000324974"/>
    </source>
</evidence>
<dbReference type="KEGG" id="lrs:PX52LOC_02401"/>
<name>A0A5C1AEM1_9BACT</name>
<keyword evidence="2" id="KW-0723">Serine/threonine-protein kinase</keyword>
<protein>
    <submittedName>
        <fullName evidence="2">Serine/threonine protein kinase</fullName>
    </submittedName>
</protein>
<accession>A0A5C1AEM1</accession>
<dbReference type="Proteomes" id="UP000324974">
    <property type="component" value="Chromosome"/>
</dbReference>
<sequence>MMRDTAAADAMGDEGDPEADRQLAENFGMTVKQVREFDPQTLDVARACKFLGLPLKRFELLAAQSGSRARWVESVAREKRALIETFPVASKDMKEMLEAIRKFALRKCLKPDARPQADVDRGEDKPNEQSKWNILTIGGTVLAGATLILGTGAYLLTARDVRPPVVPERIPEPHVAAKAPASTTPDSGVVVPDVVGRPAQSTTPTPVPALQVVFASTFVEAKKFQYIWKPNTSNMLPRGILPKGVWAGCYDPNGGGEFRIDTIDGKPAFGLASRIAPGTAQLSIKAEELPGGLQVGRRYALHIEYLVRGKPGSSIAWLDPKHNIHARKELDGTDGEWKVASLAVERKEGTPLRANIDTTQVTSDGMLYVRNLSITVERP</sequence>
<keyword evidence="3" id="KW-1185">Reference proteome</keyword>
<feature type="transmembrane region" description="Helical" evidence="1">
    <location>
        <begin position="134"/>
        <end position="156"/>
    </location>
</feature>
<keyword evidence="2" id="KW-0808">Transferase</keyword>
<dbReference type="EMBL" id="CP042425">
    <property type="protein sequence ID" value="QEL15478.1"/>
    <property type="molecule type" value="Genomic_DNA"/>
</dbReference>
<reference evidence="3" key="1">
    <citation type="submission" date="2019-08" db="EMBL/GenBank/DDBJ databases">
        <title>Limnoglobus roseus gen. nov., sp. nov., a novel freshwater planctomycete with a giant genome from the family Gemmataceae.</title>
        <authorList>
            <person name="Kulichevskaya I.S."/>
            <person name="Naumoff D.G."/>
            <person name="Miroshnikov K."/>
            <person name="Ivanova A."/>
            <person name="Philippov D.A."/>
            <person name="Hakobyan A."/>
            <person name="Rijpstra I.C."/>
            <person name="Sinninghe Damste J.S."/>
            <person name="Liesack W."/>
            <person name="Dedysh S.N."/>
        </authorList>
    </citation>
    <scope>NUCLEOTIDE SEQUENCE [LARGE SCALE GENOMIC DNA]</scope>
    <source>
        <strain evidence="3">PX52</strain>
    </source>
</reference>
<dbReference type="AlphaFoldDB" id="A0A5C1AEM1"/>
<keyword evidence="1" id="KW-0472">Membrane</keyword>
<dbReference type="GO" id="GO:0004674">
    <property type="term" value="F:protein serine/threonine kinase activity"/>
    <property type="evidence" value="ECO:0007669"/>
    <property type="project" value="UniProtKB-KW"/>
</dbReference>
<keyword evidence="1" id="KW-1133">Transmembrane helix</keyword>
<evidence type="ECO:0000313" key="2">
    <source>
        <dbReference type="EMBL" id="QEL15478.1"/>
    </source>
</evidence>
<gene>
    <name evidence="2" type="ORF">PX52LOC_02401</name>
</gene>